<dbReference type="Proteomes" id="UP000470213">
    <property type="component" value="Unassembled WGS sequence"/>
</dbReference>
<dbReference type="RefSeq" id="WP_163084044.1">
    <property type="nucleotide sequence ID" value="NZ_JAAAWN010000004.1"/>
</dbReference>
<dbReference type="InterPro" id="IPR012675">
    <property type="entry name" value="Beta-grasp_dom_sf"/>
</dbReference>
<organism evidence="1 2">
    <name type="scientific">Alteromonas profundi</name>
    <dbReference type="NCBI Taxonomy" id="2696062"/>
    <lineage>
        <taxon>Bacteria</taxon>
        <taxon>Pseudomonadati</taxon>
        <taxon>Pseudomonadota</taxon>
        <taxon>Gammaproteobacteria</taxon>
        <taxon>Alteromonadales</taxon>
        <taxon>Alteromonadaceae</taxon>
        <taxon>Alteromonas/Salinimonas group</taxon>
        <taxon>Alteromonas</taxon>
    </lineage>
</organism>
<dbReference type="InterPro" id="IPR003749">
    <property type="entry name" value="ThiS/MoaD-like"/>
</dbReference>
<dbReference type="InterPro" id="IPR016155">
    <property type="entry name" value="Mopterin_synth/thiamin_S_b"/>
</dbReference>
<dbReference type="InterPro" id="IPR010035">
    <property type="entry name" value="Thi_S"/>
</dbReference>
<dbReference type="PANTHER" id="PTHR34472:SF1">
    <property type="entry name" value="SULFUR CARRIER PROTEIN THIS"/>
    <property type="match status" value="1"/>
</dbReference>
<proteinExistence type="predicted"/>
<protein>
    <submittedName>
        <fullName evidence="1">Sulfur carrier protein ThiS</fullName>
    </submittedName>
</protein>
<dbReference type="NCBIfam" id="TIGR01683">
    <property type="entry name" value="thiS"/>
    <property type="match status" value="1"/>
</dbReference>
<dbReference type="PANTHER" id="PTHR34472">
    <property type="entry name" value="SULFUR CARRIER PROTEIN THIS"/>
    <property type="match status" value="1"/>
</dbReference>
<accession>A0A7X5LK50</accession>
<evidence type="ECO:0000313" key="1">
    <source>
        <dbReference type="EMBL" id="NDV90454.1"/>
    </source>
</evidence>
<dbReference type="AlphaFoldDB" id="A0A7X5LK50"/>
<name>A0A7X5LK50_9ALTE</name>
<reference evidence="1 2" key="1">
    <citation type="submission" date="2020-01" db="EMBL/GenBank/DDBJ databases">
        <authorList>
            <person name="Chen J."/>
            <person name="Zhu S."/>
            <person name="Yang J."/>
        </authorList>
    </citation>
    <scope>NUCLEOTIDE SEQUENCE [LARGE SCALE GENOMIC DNA]</scope>
    <source>
        <strain evidence="1 2">345S023</strain>
    </source>
</reference>
<keyword evidence="2" id="KW-1185">Reference proteome</keyword>
<dbReference type="Gene3D" id="3.10.20.30">
    <property type="match status" value="1"/>
</dbReference>
<comment type="caution">
    <text evidence="1">The sequence shown here is derived from an EMBL/GenBank/DDBJ whole genome shotgun (WGS) entry which is preliminary data.</text>
</comment>
<dbReference type="SUPFAM" id="SSF54285">
    <property type="entry name" value="MoaD/ThiS"/>
    <property type="match status" value="1"/>
</dbReference>
<dbReference type="CDD" id="cd00565">
    <property type="entry name" value="Ubl_ThiS"/>
    <property type="match status" value="1"/>
</dbReference>
<dbReference type="EMBL" id="JAAAWN010000004">
    <property type="protein sequence ID" value="NDV90454.1"/>
    <property type="molecule type" value="Genomic_DNA"/>
</dbReference>
<dbReference type="Pfam" id="PF02597">
    <property type="entry name" value="ThiS"/>
    <property type="match status" value="1"/>
</dbReference>
<evidence type="ECO:0000313" key="2">
    <source>
        <dbReference type="Proteomes" id="UP000470213"/>
    </source>
</evidence>
<gene>
    <name evidence="1" type="primary">thiS</name>
    <name evidence="1" type="ORF">GTH32_04485</name>
</gene>
<sequence>MTCIHINVNNEALSCISPISISELVALNHLDEEGTAIALNSTIVSKPLWSTTYLSNGDHLDIFTLVAGG</sequence>